<dbReference type="PANTHER" id="PTHR43744">
    <property type="entry name" value="ABC TRANSPORTER PERMEASE PROTEIN MG189-RELATED-RELATED"/>
    <property type="match status" value="1"/>
</dbReference>
<keyword evidence="2 7" id="KW-0813">Transport</keyword>
<dbReference type="Pfam" id="PF00528">
    <property type="entry name" value="BPD_transp_1"/>
    <property type="match status" value="1"/>
</dbReference>
<feature type="transmembrane region" description="Helical" evidence="7">
    <location>
        <begin position="145"/>
        <end position="166"/>
    </location>
</feature>
<evidence type="ECO:0000256" key="1">
    <source>
        <dbReference type="ARBA" id="ARBA00004651"/>
    </source>
</evidence>
<feature type="transmembrane region" description="Helical" evidence="7">
    <location>
        <begin position="222"/>
        <end position="247"/>
    </location>
</feature>
<sequence length="329" mass="37153">MSSGVWTEKVERVGRQIKSVLWSRTAQRIKVVLLGRNISDGIIAKLILYVLLSIVGYLYLQPLFYMISTMLKPLSDLLDPTVGLIPREVTWHNLSEAIRGLKYKEALGNTALLSVSCSLIQVMICAVTGYALAKLAVPFKGVITALVILTFLLPPQIIVIPLYIIYSKLHILNTIWVFLVPAIFGQGVKSALFILIFRQFFKAQPISLEEAAKLDGASSFRLFFRIMLPLARSACLVVFLFSFIWYWNLYYEPSMFLANDFTPLSIRLDRLEEVLNPSLLGQKNLNDINPTTESAKMGAAFLIILPPIIVFMFLQRWFITGIERTGIVE</sequence>
<dbReference type="InterPro" id="IPR035906">
    <property type="entry name" value="MetI-like_sf"/>
</dbReference>
<keyword evidence="10" id="KW-1185">Reference proteome</keyword>
<evidence type="ECO:0000256" key="3">
    <source>
        <dbReference type="ARBA" id="ARBA00022475"/>
    </source>
</evidence>
<feature type="transmembrane region" description="Helical" evidence="7">
    <location>
        <begin position="178"/>
        <end position="201"/>
    </location>
</feature>
<keyword evidence="3" id="KW-1003">Cell membrane</keyword>
<feature type="transmembrane region" description="Helical" evidence="7">
    <location>
        <begin position="46"/>
        <end position="67"/>
    </location>
</feature>
<dbReference type="CDD" id="cd06261">
    <property type="entry name" value="TM_PBP2"/>
    <property type="match status" value="1"/>
</dbReference>
<reference evidence="10" key="1">
    <citation type="journal article" date="2019" name="Int. J. Syst. Evol. Microbiol.">
        <title>The Global Catalogue of Microorganisms (GCM) 10K type strain sequencing project: providing services to taxonomists for standard genome sequencing and annotation.</title>
        <authorList>
            <consortium name="The Broad Institute Genomics Platform"/>
            <consortium name="The Broad Institute Genome Sequencing Center for Infectious Disease"/>
            <person name="Wu L."/>
            <person name="Ma J."/>
        </authorList>
    </citation>
    <scope>NUCLEOTIDE SEQUENCE [LARGE SCALE GENOMIC DNA]</scope>
    <source>
        <strain evidence="10">CGMCC 1.18578</strain>
    </source>
</reference>
<gene>
    <name evidence="9" type="ORF">ACFPQ4_14150</name>
</gene>
<evidence type="ECO:0000313" key="9">
    <source>
        <dbReference type="EMBL" id="MFC5530576.1"/>
    </source>
</evidence>
<evidence type="ECO:0000256" key="4">
    <source>
        <dbReference type="ARBA" id="ARBA00022692"/>
    </source>
</evidence>
<protein>
    <submittedName>
        <fullName evidence="9">Carbohydrate ABC transporter permease</fullName>
    </submittedName>
</protein>
<accession>A0ABW0R1I8</accession>
<evidence type="ECO:0000256" key="5">
    <source>
        <dbReference type="ARBA" id="ARBA00022989"/>
    </source>
</evidence>
<comment type="similarity">
    <text evidence="7">Belongs to the binding-protein-dependent transport system permease family.</text>
</comment>
<name>A0ABW0R1I8_9BACL</name>
<keyword evidence="4 7" id="KW-0812">Transmembrane</keyword>
<evidence type="ECO:0000313" key="10">
    <source>
        <dbReference type="Proteomes" id="UP001596108"/>
    </source>
</evidence>
<evidence type="ECO:0000256" key="2">
    <source>
        <dbReference type="ARBA" id="ARBA00022448"/>
    </source>
</evidence>
<comment type="caution">
    <text evidence="9">The sequence shown here is derived from an EMBL/GenBank/DDBJ whole genome shotgun (WGS) entry which is preliminary data.</text>
</comment>
<proteinExistence type="inferred from homology"/>
<evidence type="ECO:0000256" key="6">
    <source>
        <dbReference type="ARBA" id="ARBA00023136"/>
    </source>
</evidence>
<dbReference type="Proteomes" id="UP001596108">
    <property type="component" value="Unassembled WGS sequence"/>
</dbReference>
<keyword evidence="5 7" id="KW-1133">Transmembrane helix</keyword>
<dbReference type="PROSITE" id="PS50928">
    <property type="entry name" value="ABC_TM1"/>
    <property type="match status" value="1"/>
</dbReference>
<dbReference type="PANTHER" id="PTHR43744:SF8">
    <property type="entry name" value="SN-GLYCEROL-3-PHOSPHATE TRANSPORT SYSTEM PERMEASE PROTEIN UGPE"/>
    <property type="match status" value="1"/>
</dbReference>
<keyword evidence="6 7" id="KW-0472">Membrane</keyword>
<dbReference type="Gene3D" id="1.10.3720.10">
    <property type="entry name" value="MetI-like"/>
    <property type="match status" value="1"/>
</dbReference>
<feature type="transmembrane region" description="Helical" evidence="7">
    <location>
        <begin position="111"/>
        <end position="133"/>
    </location>
</feature>
<organism evidence="9 10">
    <name type="scientific">Cohnella yongneupensis</name>
    <dbReference type="NCBI Taxonomy" id="425006"/>
    <lineage>
        <taxon>Bacteria</taxon>
        <taxon>Bacillati</taxon>
        <taxon>Bacillota</taxon>
        <taxon>Bacilli</taxon>
        <taxon>Bacillales</taxon>
        <taxon>Paenibacillaceae</taxon>
        <taxon>Cohnella</taxon>
    </lineage>
</organism>
<feature type="transmembrane region" description="Helical" evidence="7">
    <location>
        <begin position="297"/>
        <end position="314"/>
    </location>
</feature>
<evidence type="ECO:0000256" key="7">
    <source>
        <dbReference type="RuleBase" id="RU363032"/>
    </source>
</evidence>
<dbReference type="RefSeq" id="WP_378112521.1">
    <property type="nucleotide sequence ID" value="NZ_JBHSNC010000043.1"/>
</dbReference>
<dbReference type="InterPro" id="IPR000515">
    <property type="entry name" value="MetI-like"/>
</dbReference>
<evidence type="ECO:0000259" key="8">
    <source>
        <dbReference type="PROSITE" id="PS50928"/>
    </source>
</evidence>
<comment type="subcellular location">
    <subcellularLocation>
        <location evidence="1 7">Cell membrane</location>
        <topology evidence="1 7">Multi-pass membrane protein</topology>
    </subcellularLocation>
</comment>
<dbReference type="SUPFAM" id="SSF161098">
    <property type="entry name" value="MetI-like"/>
    <property type="match status" value="1"/>
</dbReference>
<feature type="domain" description="ABC transmembrane type-1" evidence="8">
    <location>
        <begin position="107"/>
        <end position="314"/>
    </location>
</feature>
<dbReference type="EMBL" id="JBHSNC010000043">
    <property type="protein sequence ID" value="MFC5530576.1"/>
    <property type="molecule type" value="Genomic_DNA"/>
</dbReference>